<dbReference type="Gene3D" id="3.90.550.10">
    <property type="entry name" value="Spore Coat Polysaccharide Biosynthesis Protein SpsA, Chain A"/>
    <property type="match status" value="1"/>
</dbReference>
<sequence>MFDEDDLKSTRWRRLRHYKARIRMWCHYLSRRMTTTTWVFLGVLCVLLLVTIFNPKLDVDLLPQIASTNKLTAFSLNEMKGKIDSPIDNKRYRRLSDGNPKWMDNVPTTIVSHSHGLQQHTESGMDVLQINSLIQTKAHSDWQTSSVTAIINLFQSDPLQRQLDAVLAQTVTPNIIWVVCSTEKKTTAESILSKYRRGHHGVKMKVVVVENGKNIDQRIAYGSSWLQVAQLAPSDYIWVIDNGASPGTNYLQHLLQLMHTDEYRLALLGTSGIILPSRSGDKTSSTGLLCIDDPMKSRSVDMINDVWLLKTPWLAQIARESRQDALAAPLGHYISQALNKYAAIPSIVIPHDDSNHSLLADTTIAKRSLNTCQYIKEQLSHNTVWRNFLEYRTSLSVSDYKQAADLASIPNTDGSVLFVVDGPRQARALRPLFCRFHVLGRIKTHVVVTGESRGLTAGQLRGMLEKHIAPCVDINILDLDVDYGELRGLPVGDSAPLASQVAHDLSRLLSALRPQLVVSVHQPTNPVFQGSSVASSVSGVTTITLPLPDVRHTLWMADLPMVALQNWHTINVNLIIITDRRPHSLSRLVRSATNAHYLGDKVSLSINMEQTADKVTRLIVANAPWPHGPKNVRHRIRKGGLMPAIVESWYPTNNDDYAIFLEDDVEVSPYFYLWVKYSILRYRYGSLSDRSDLLFGVSLYSPRNTEMGMEGRRLFHPDWVLNATSVDPRSPFLLQVPCSWGAVYFPEHWREFHDYVTARLVDLETGASLNISVPESRSNRWKNSWKRYFIEMIYLRGYTMLYPNFENFTSFSTNHLEFGTHVKHERKAIEQFLVPLMETDSILQELPRHRLPEWNDLPVLDLWAKLSSNKQLIDRGKELHSIVSSCPRRDDAANTFDPQDMLCPWPKPDPTPEELFELQVQAQLNATSSEHILNVTDITNVAVPTTQPTPDILYVTVYVTEMPSSTTAAIPAAATDPVALQDAVDVDVHDKLEPLHNTENAVDVEEMDDENEDMETSDMEADLENLEKLWIEQKEKASHKDSDITTAPVLLWEDDGGKVTFELPDTDMDALDDWLPENQGWPEDADELVVEGIDDFDDKSDDQEVSKPLDPQKQGWPEPQPFPNLEK</sequence>
<evidence type="ECO:0000313" key="2">
    <source>
        <dbReference type="EMBL" id="KAG2181544.1"/>
    </source>
</evidence>
<dbReference type="PANTHER" id="PTHR33604:SF1">
    <property type="entry name" value="GLYCOSYLTRANSFERASE FAMILY PROTEIN 2"/>
    <property type="match status" value="1"/>
</dbReference>
<feature type="compositionally biased region" description="Acidic residues" evidence="1">
    <location>
        <begin position="1083"/>
        <end position="1101"/>
    </location>
</feature>
<comment type="caution">
    <text evidence="2">The sequence shown here is derived from an EMBL/GenBank/DDBJ whole genome shotgun (WGS) entry which is preliminary data.</text>
</comment>
<dbReference type="OrthoDB" id="2020070at2759"/>
<keyword evidence="3" id="KW-1185">Reference proteome</keyword>
<dbReference type="EMBL" id="JAEPRA010000008">
    <property type="protein sequence ID" value="KAG2181544.1"/>
    <property type="molecule type" value="Genomic_DNA"/>
</dbReference>
<protein>
    <submittedName>
        <fullName evidence="2">Uncharacterized protein</fullName>
    </submittedName>
</protein>
<gene>
    <name evidence="2" type="ORF">INT44_008359</name>
</gene>
<dbReference type="PANTHER" id="PTHR33604">
    <property type="entry name" value="OSJNBA0004B13.7 PROTEIN"/>
    <property type="match status" value="1"/>
</dbReference>
<proteinExistence type="predicted"/>
<dbReference type="SUPFAM" id="SSF53448">
    <property type="entry name" value="Nucleotide-diphospho-sugar transferases"/>
    <property type="match status" value="2"/>
</dbReference>
<feature type="compositionally biased region" description="Pro residues" evidence="1">
    <location>
        <begin position="1118"/>
        <end position="1127"/>
    </location>
</feature>
<dbReference type="AlphaFoldDB" id="A0A8H7PVT4"/>
<evidence type="ECO:0000313" key="3">
    <source>
        <dbReference type="Proteomes" id="UP000612746"/>
    </source>
</evidence>
<dbReference type="InterPro" id="IPR029044">
    <property type="entry name" value="Nucleotide-diphossugar_trans"/>
</dbReference>
<name>A0A8H7PVT4_9FUNG</name>
<organism evidence="2 3">
    <name type="scientific">Umbelopsis vinacea</name>
    <dbReference type="NCBI Taxonomy" id="44442"/>
    <lineage>
        <taxon>Eukaryota</taxon>
        <taxon>Fungi</taxon>
        <taxon>Fungi incertae sedis</taxon>
        <taxon>Mucoromycota</taxon>
        <taxon>Mucoromycotina</taxon>
        <taxon>Umbelopsidomycetes</taxon>
        <taxon>Umbelopsidales</taxon>
        <taxon>Umbelopsidaceae</taxon>
        <taxon>Umbelopsis</taxon>
    </lineage>
</organism>
<dbReference type="Proteomes" id="UP000612746">
    <property type="component" value="Unassembled WGS sequence"/>
</dbReference>
<accession>A0A8H7PVT4</accession>
<feature type="region of interest" description="Disordered" evidence="1">
    <location>
        <begin position="1073"/>
        <end position="1127"/>
    </location>
</feature>
<evidence type="ECO:0000256" key="1">
    <source>
        <dbReference type="SAM" id="MobiDB-lite"/>
    </source>
</evidence>
<reference evidence="2" key="1">
    <citation type="submission" date="2020-12" db="EMBL/GenBank/DDBJ databases">
        <title>Metabolic potential, ecology and presence of endohyphal bacteria is reflected in genomic diversity of Mucoromycotina.</title>
        <authorList>
            <person name="Muszewska A."/>
            <person name="Okrasinska A."/>
            <person name="Steczkiewicz K."/>
            <person name="Drgas O."/>
            <person name="Orlowska M."/>
            <person name="Perlinska-Lenart U."/>
            <person name="Aleksandrzak-Piekarczyk T."/>
            <person name="Szatraj K."/>
            <person name="Zielenkiewicz U."/>
            <person name="Pilsyk S."/>
            <person name="Malc E."/>
            <person name="Mieczkowski P."/>
            <person name="Kruszewska J.S."/>
            <person name="Biernat P."/>
            <person name="Pawlowska J."/>
        </authorList>
    </citation>
    <scope>NUCLEOTIDE SEQUENCE</scope>
    <source>
        <strain evidence="2">WA0000051536</strain>
    </source>
</reference>